<proteinExistence type="predicted"/>
<evidence type="ECO:0000313" key="7">
    <source>
        <dbReference type="Proteomes" id="UP001515480"/>
    </source>
</evidence>
<keyword evidence="3" id="KW-0175">Coiled coil</keyword>
<dbReference type="InterPro" id="IPR001715">
    <property type="entry name" value="CH_dom"/>
</dbReference>
<comment type="caution">
    <text evidence="6">The sequence shown here is derived from an EMBL/GenBank/DDBJ whole genome shotgun (WGS) entry which is preliminary data.</text>
</comment>
<feature type="domain" description="Calponin-homology (CH)" evidence="5">
    <location>
        <begin position="185"/>
        <end position="290"/>
    </location>
</feature>
<protein>
    <recommendedName>
        <fullName evidence="5">Calponin-homology (CH) domain-containing protein</fullName>
    </recommendedName>
</protein>
<dbReference type="Proteomes" id="UP001515480">
    <property type="component" value="Unassembled WGS sequence"/>
</dbReference>
<dbReference type="GO" id="GO:0003779">
    <property type="term" value="F:actin binding"/>
    <property type="evidence" value="ECO:0007669"/>
    <property type="project" value="UniProtKB-KW"/>
</dbReference>
<dbReference type="Gene3D" id="1.20.58.60">
    <property type="match status" value="4"/>
</dbReference>
<dbReference type="PANTHER" id="PTHR11915">
    <property type="entry name" value="SPECTRIN/FILAMIN RELATED CYTOSKELETAL PROTEIN"/>
    <property type="match status" value="1"/>
</dbReference>
<dbReference type="EMBL" id="JBGBPQ010000020">
    <property type="protein sequence ID" value="KAL1504408.1"/>
    <property type="molecule type" value="Genomic_DNA"/>
</dbReference>
<dbReference type="SUPFAM" id="SSF46966">
    <property type="entry name" value="Spectrin repeat"/>
    <property type="match status" value="1"/>
</dbReference>
<feature type="domain" description="Calponin-homology (CH)" evidence="5">
    <location>
        <begin position="75"/>
        <end position="180"/>
    </location>
</feature>
<name>A0AB34ISG1_PRYPA</name>
<accession>A0AB34ISG1</accession>
<evidence type="ECO:0000256" key="2">
    <source>
        <dbReference type="ARBA" id="ARBA00023203"/>
    </source>
</evidence>
<feature type="coiled-coil region" evidence="3">
    <location>
        <begin position="282"/>
        <end position="325"/>
    </location>
</feature>
<keyword evidence="2" id="KW-0009">Actin-binding</keyword>
<evidence type="ECO:0000256" key="4">
    <source>
        <dbReference type="SAM" id="MobiDB-lite"/>
    </source>
</evidence>
<dbReference type="Pfam" id="PF00307">
    <property type="entry name" value="CH"/>
    <property type="match status" value="2"/>
</dbReference>
<keyword evidence="7" id="KW-1185">Reference proteome</keyword>
<evidence type="ECO:0000313" key="6">
    <source>
        <dbReference type="EMBL" id="KAL1504408.1"/>
    </source>
</evidence>
<reference evidence="6 7" key="1">
    <citation type="journal article" date="2024" name="Science">
        <title>Giant polyketide synthase enzymes in the biosynthesis of giant marine polyether toxins.</title>
        <authorList>
            <person name="Fallon T.R."/>
            <person name="Shende V.V."/>
            <person name="Wierzbicki I.H."/>
            <person name="Pendleton A.L."/>
            <person name="Watervoot N.F."/>
            <person name="Auber R.P."/>
            <person name="Gonzalez D.J."/>
            <person name="Wisecaver J.H."/>
            <person name="Moore B.S."/>
        </authorList>
    </citation>
    <scope>NUCLEOTIDE SEQUENCE [LARGE SCALE GENOMIC DNA]</scope>
    <source>
        <strain evidence="6 7">12B1</strain>
    </source>
</reference>
<keyword evidence="1" id="KW-0677">Repeat</keyword>
<feature type="region of interest" description="Disordered" evidence="4">
    <location>
        <begin position="651"/>
        <end position="682"/>
    </location>
</feature>
<dbReference type="Gene3D" id="1.10.418.10">
    <property type="entry name" value="Calponin-like domain"/>
    <property type="match status" value="2"/>
</dbReference>
<evidence type="ECO:0000256" key="3">
    <source>
        <dbReference type="SAM" id="Coils"/>
    </source>
</evidence>
<feature type="coiled-coil region" evidence="3">
    <location>
        <begin position="571"/>
        <end position="598"/>
    </location>
</feature>
<dbReference type="InterPro" id="IPR001589">
    <property type="entry name" value="Actinin_actin-bd_CS"/>
</dbReference>
<evidence type="ECO:0000259" key="5">
    <source>
        <dbReference type="PROSITE" id="PS50021"/>
    </source>
</evidence>
<dbReference type="SMART" id="SM00033">
    <property type="entry name" value="CH"/>
    <property type="match status" value="2"/>
</dbReference>
<sequence length="1544" mass="167775">MCRVLVSRVRLLLRSLSLSPSRRPPVVTMRSFLKPKETPRASKAPPEEQLVRANRRGISAENILGIGDARARMDAQQLRTFTRWWNSWLTKRGETIADLCEDVKTGVNPILLLEVLTGTPAKRYTKKPVNRFQMLENNEAFLAAVRAKGLQLVGIGPENLVDGHKTMILGLTWTLILRYEIQRFGVDDPELLRWVRASVQDYGVKIPDWAEGFNDGNAFAALLSKYAPDALVYDSVKNDTPVAKLRKAFDTAETVFAVPQLLEPEELATPGASDDKSIITYVAKLRQAVLDKNAELMKLQAQQQREAELARIAAAKAELAKARQSLEIDAADFVKWSRAKAAAFGEAAASKGTPRAPSLLGATPPETSEKLRALKEEYRQGEKPPRAEQLADLAKRHADIVARMAALAAETADATPPPDLRAVSPEVLRGEWQSLEQAEADYEAALNARLAELEAAERARQTDALAAPLLQAADQLMRWAADKTAELKASAHAGQLGGTATETDAKRKALDEWCAPGGEKEQRHDEKLRLQQGLREVETRRAQEGREPLAPVSSDLEAKWGALEAAADALKAALASRAEQHRRAAERAETNMLCAENESKAKAWLGAVRAKADEFAGRVSAGKLGENAKETQQLLDALRGGFVAKERPAMAAEKAEIEDGRRKVDGRRAQEGRDAHKWEPSAEELSKGWGDLNKATNDYEQALLSKLGQLQAAEANSLRRRELRDGAMTKLAELLPPLVARAAAVDLATKTAADAVGEREKGAAPLLAWVRERQAALAPESASPSGKDLLEVVGQLDGLQSLAENVKPQKQQELFKMKAAMADAIAMKQLYRYAGSPSVTNKDLRLERTQLGELEAAWNQLEDMETELCDKLHAQASRLRGVALEFERLRRGCRRVGDWLGVAMPALSSADLGSSEAEVINLLSEANALSAPLAVNVKASKALAKLVERLEADAEYGPLAKELFGPIAGIGAWEPALTARKQRLEEELERQRRLASERLFFAGKCTEFGETVEQAQELTRFPLVSDTSAMLREVLSAGTKQAEALLPAPEGAGEAARSTANDLLTAWRELHPALTQREAEAAEAAKASLKIARLAEQYTDTAHGFAAWFKRCEKLLQLDPNAETVSPADVEKAVELVSAQEAEGKAHARRADALLREINGLGGVLEPRGEKALTPSAMRAKSDHIASVAGKLAAAAKSSPPLCDPKPVIHALNQLAEGLASDGKPHTLTAASLAGQGLSPSDTGFLKEHVPVVIETSALQPELFDPFPLDRLPVAGRPIPEGCIDRQAHGWSVMEHLNRVRTEPKAYAAHLRSRLEGCFDGNVFTPPWPGSKVRTVEGKASVDALCRRAVQLNHFLETAAAVPEVRLLAPLVDAAYDSTSCLTEKDSQLSPLDQRLSKYGTWSGVAGEAIVYGCVQPEAIVVQLLMSDGDSSRRNRTFLMHGQVKVAGFAMSEHKVHGSVGIISLFSVFVKSLTREVSVTCQGVPSSAEFDEVLEAVPSEQAREIALNALSQGKQVTLDYIITQLTITVVEKDGAKQQYTLPLK</sequence>
<organism evidence="6 7">
    <name type="scientific">Prymnesium parvum</name>
    <name type="common">Toxic golden alga</name>
    <dbReference type="NCBI Taxonomy" id="97485"/>
    <lineage>
        <taxon>Eukaryota</taxon>
        <taxon>Haptista</taxon>
        <taxon>Haptophyta</taxon>
        <taxon>Prymnesiophyceae</taxon>
        <taxon>Prymnesiales</taxon>
        <taxon>Prymnesiaceae</taxon>
        <taxon>Prymnesium</taxon>
    </lineage>
</organism>
<dbReference type="SUPFAM" id="SSF47576">
    <property type="entry name" value="Calponin-homology domain, CH-domain"/>
    <property type="match status" value="1"/>
</dbReference>
<dbReference type="PROSITE" id="PS50021">
    <property type="entry name" value="CH"/>
    <property type="match status" value="2"/>
</dbReference>
<dbReference type="PROSITE" id="PS00020">
    <property type="entry name" value="ACTININ_2"/>
    <property type="match status" value="1"/>
</dbReference>
<evidence type="ECO:0000256" key="1">
    <source>
        <dbReference type="ARBA" id="ARBA00022737"/>
    </source>
</evidence>
<gene>
    <name evidence="6" type="ORF">AB1Y20_010814</name>
</gene>
<dbReference type="InterPro" id="IPR036872">
    <property type="entry name" value="CH_dom_sf"/>
</dbReference>